<dbReference type="GO" id="GO:0072594">
    <property type="term" value="P:establishment of protein localization to organelle"/>
    <property type="evidence" value="ECO:0007669"/>
    <property type="project" value="TreeGrafter"/>
</dbReference>
<dbReference type="InterPro" id="IPR048524">
    <property type="entry name" value="Lamp2-like_TM"/>
</dbReference>
<organism evidence="14 15">
    <name type="scientific">Petrolisthes manimaculis</name>
    <dbReference type="NCBI Taxonomy" id="1843537"/>
    <lineage>
        <taxon>Eukaryota</taxon>
        <taxon>Metazoa</taxon>
        <taxon>Ecdysozoa</taxon>
        <taxon>Arthropoda</taxon>
        <taxon>Crustacea</taxon>
        <taxon>Multicrustacea</taxon>
        <taxon>Malacostraca</taxon>
        <taxon>Eumalacostraca</taxon>
        <taxon>Eucarida</taxon>
        <taxon>Decapoda</taxon>
        <taxon>Pleocyemata</taxon>
        <taxon>Anomura</taxon>
        <taxon>Galatheoidea</taxon>
        <taxon>Porcellanidae</taxon>
        <taxon>Petrolisthes</taxon>
    </lineage>
</organism>
<keyword evidence="7" id="KW-0325">Glycoprotein</keyword>
<dbReference type="PANTHER" id="PTHR11506:SF35">
    <property type="entry name" value="LYSOSOME-ASSOCIATED MEMBRANE GLYCOPROTEIN 5"/>
    <property type="match status" value="1"/>
</dbReference>
<keyword evidence="3 12" id="KW-0732">Signal</keyword>
<evidence type="ECO:0000256" key="2">
    <source>
        <dbReference type="ARBA" id="ARBA00022692"/>
    </source>
</evidence>
<keyword evidence="5 9" id="KW-0472">Membrane</keyword>
<evidence type="ECO:0000256" key="12">
    <source>
        <dbReference type="SAM" id="SignalP"/>
    </source>
</evidence>
<evidence type="ECO:0000256" key="8">
    <source>
        <dbReference type="ARBA" id="ARBA00023228"/>
    </source>
</evidence>
<dbReference type="PANTHER" id="PTHR11506">
    <property type="entry name" value="LYSOSOME-ASSOCIATED MEMBRANE GLYCOPROTEIN"/>
    <property type="match status" value="1"/>
</dbReference>
<feature type="transmembrane region" description="Helical" evidence="11">
    <location>
        <begin position="327"/>
        <end position="349"/>
    </location>
</feature>
<dbReference type="GO" id="GO:0005765">
    <property type="term" value="C:lysosomal membrane"/>
    <property type="evidence" value="ECO:0007669"/>
    <property type="project" value="TreeGrafter"/>
</dbReference>
<protein>
    <recommendedName>
        <fullName evidence="13">Lysosome-associated membrane glycoprotein 2-like transmembrane domain-containing protein</fullName>
    </recommendedName>
</protein>
<name>A0AAE1Q1V7_9EUCA</name>
<evidence type="ECO:0000259" key="13">
    <source>
        <dbReference type="Pfam" id="PF21222"/>
    </source>
</evidence>
<evidence type="ECO:0000256" key="7">
    <source>
        <dbReference type="ARBA" id="ARBA00023180"/>
    </source>
</evidence>
<dbReference type="InterPro" id="IPR002000">
    <property type="entry name" value="Lysosome-assoc_membr_glycop"/>
</dbReference>
<evidence type="ECO:0000256" key="3">
    <source>
        <dbReference type="ARBA" id="ARBA00022729"/>
    </source>
</evidence>
<keyword evidence="8" id="KW-0458">Lysosome</keyword>
<evidence type="ECO:0000256" key="10">
    <source>
        <dbReference type="SAM" id="MobiDB-lite"/>
    </source>
</evidence>
<gene>
    <name evidence="14" type="ORF">Pmani_010301</name>
</gene>
<feature type="signal peptide" evidence="12">
    <location>
        <begin position="1"/>
        <end position="21"/>
    </location>
</feature>
<evidence type="ECO:0000313" key="14">
    <source>
        <dbReference type="EMBL" id="KAK4318729.1"/>
    </source>
</evidence>
<evidence type="ECO:0000256" key="5">
    <source>
        <dbReference type="ARBA" id="ARBA00023136"/>
    </source>
</evidence>
<proteinExistence type="inferred from homology"/>
<dbReference type="Pfam" id="PF21222">
    <property type="entry name" value="Lamp2_2nd"/>
    <property type="match status" value="1"/>
</dbReference>
<dbReference type="PROSITE" id="PS00311">
    <property type="entry name" value="LAMP_2"/>
    <property type="match status" value="1"/>
</dbReference>
<comment type="subcellular location">
    <subcellularLocation>
        <location evidence="1">Cell membrane</location>
        <topology evidence="1">Single-pass type I membrane protein</topology>
    </subcellularLocation>
    <subcellularLocation>
        <location evidence="9">Membrane</location>
        <topology evidence="9">Single-pass type I membrane protein</topology>
    </subcellularLocation>
</comment>
<keyword evidence="6 9" id="KW-1015">Disulfide bond</keyword>
<evidence type="ECO:0000313" key="15">
    <source>
        <dbReference type="Proteomes" id="UP001292094"/>
    </source>
</evidence>
<dbReference type="InterPro" id="IPR018134">
    <property type="entry name" value="LAMP_CS"/>
</dbReference>
<accession>A0AAE1Q1V7</accession>
<feature type="chain" id="PRO_5042294143" description="Lysosome-associated membrane glycoprotein 2-like transmembrane domain-containing protein" evidence="12">
    <location>
        <begin position="22"/>
        <end position="361"/>
    </location>
</feature>
<dbReference type="PRINTS" id="PR00336">
    <property type="entry name" value="LYSASSOCTDMP"/>
</dbReference>
<feature type="compositionally biased region" description="Low complexity" evidence="10">
    <location>
        <begin position="26"/>
        <end position="133"/>
    </location>
</feature>
<feature type="domain" description="Lysosome-associated membrane glycoprotein 2-like transmembrane" evidence="13">
    <location>
        <begin position="328"/>
        <end position="359"/>
    </location>
</feature>
<comment type="caution">
    <text evidence="14">The sequence shown here is derived from an EMBL/GenBank/DDBJ whole genome shotgun (WGS) entry which is preliminary data.</text>
</comment>
<keyword evidence="2 9" id="KW-0812">Transmembrane</keyword>
<dbReference type="Proteomes" id="UP001292094">
    <property type="component" value="Unassembled WGS sequence"/>
</dbReference>
<dbReference type="PROSITE" id="PS51407">
    <property type="entry name" value="LAMP_3"/>
    <property type="match status" value="1"/>
</dbReference>
<evidence type="ECO:0000256" key="11">
    <source>
        <dbReference type="SAM" id="Phobius"/>
    </source>
</evidence>
<comment type="caution">
    <text evidence="9">Lacks conserved residue(s) required for the propagation of feature annotation.</text>
</comment>
<evidence type="ECO:0000256" key="6">
    <source>
        <dbReference type="ARBA" id="ARBA00023157"/>
    </source>
</evidence>
<reference evidence="14" key="1">
    <citation type="submission" date="2023-11" db="EMBL/GenBank/DDBJ databases">
        <title>Genome assemblies of two species of porcelain crab, Petrolisthes cinctipes and Petrolisthes manimaculis (Anomura: Porcellanidae).</title>
        <authorList>
            <person name="Angst P."/>
        </authorList>
    </citation>
    <scope>NUCLEOTIDE SEQUENCE</scope>
    <source>
        <strain evidence="14">PB745_02</strain>
        <tissue evidence="14">Gill</tissue>
    </source>
</reference>
<sequence length="361" mass="38260">MARFTVFLLSCLLISGAVVMGQNSADTKTPDTTDPTTSDTTTPTTTSTTTSTTTTPTTTSTTTSTTTTPTTTTSTTTTTTTTSTAPTTTETPDTTTTETPDTTTTETPDTTTETPDTTTDTPTTSTTEVPTTSAPDKNIKYNVTDKYVTCVMIDGSISFSVNYTLVNNETKVVTVEVPTYGGDVNGSCSDDGTQWIEVSWGTVGTSNIRLSFEKSSDNSTWSLKDSTASLYMDSKTFVNASKKVAGKNLDLIMYFELNPSDVPVNHSYNCIASLSTKNVSATIDGTEYKQPVTSAMSKTQMQAYNGIPNEPDFVANIHCDADATSDIVPIAVGCALAGLVVIVLIAYLVGRRRRSGAYQSV</sequence>
<keyword evidence="4 11" id="KW-1133">Transmembrane helix</keyword>
<comment type="similarity">
    <text evidence="9">Belongs to the LAMP family.</text>
</comment>
<evidence type="ECO:0000256" key="1">
    <source>
        <dbReference type="ARBA" id="ARBA00004251"/>
    </source>
</evidence>
<dbReference type="AlphaFoldDB" id="A0AAE1Q1V7"/>
<feature type="disulfide bond" evidence="9">
    <location>
        <begin position="150"/>
        <end position="188"/>
    </location>
</feature>
<keyword evidence="15" id="KW-1185">Reference proteome</keyword>
<dbReference type="GO" id="GO:0031902">
    <property type="term" value="C:late endosome membrane"/>
    <property type="evidence" value="ECO:0007669"/>
    <property type="project" value="TreeGrafter"/>
</dbReference>
<dbReference type="EMBL" id="JAWZYT010000805">
    <property type="protein sequence ID" value="KAK4318729.1"/>
    <property type="molecule type" value="Genomic_DNA"/>
</dbReference>
<feature type="region of interest" description="Disordered" evidence="10">
    <location>
        <begin position="23"/>
        <end position="137"/>
    </location>
</feature>
<dbReference type="Gene3D" id="2.40.160.110">
    <property type="match status" value="1"/>
</dbReference>
<evidence type="ECO:0000256" key="9">
    <source>
        <dbReference type="PROSITE-ProRule" id="PRU00740"/>
    </source>
</evidence>
<evidence type="ECO:0000256" key="4">
    <source>
        <dbReference type="ARBA" id="ARBA00022989"/>
    </source>
</evidence>
<dbReference type="GO" id="GO:0005886">
    <property type="term" value="C:plasma membrane"/>
    <property type="evidence" value="ECO:0007669"/>
    <property type="project" value="UniProtKB-SubCell"/>
</dbReference>